<sequence length="353" mass="39754">MSRATIGGVWERKIKNKFNTLLRNRDKFMIKYWMPLKEKKGGFFFVYGYGGTGKTFIWKTLASALRSERKIVLTVASSGIASLLLLGGRTSHSRFAIPLNLDEDSTCNIKQGSSLADLLVRTSLIIWDEAPTMNKYYFEALDRTLHDVMHFKNPSNNDHPFGGKTIVFGRDFRQILPVIPKGSKQYIVNATLNSSYLWDDCEVLKLTKNMRLTINNSDDNIDDLKSFSDWILSIGDEKIGDHGDGYGVVRIPDDNLILDASDPIAAIVDAIYPELTTNVNNLQYFQQRAILAPTLNMVEMINDYMVSLNKKESMIFLSSDSTCLSDFGGSLLDQIHTPDFLNCIKCSATFHVS</sequence>
<dbReference type="GO" id="GO:0006281">
    <property type="term" value="P:DNA repair"/>
    <property type="evidence" value="ECO:0007669"/>
    <property type="project" value="UniProtKB-KW"/>
</dbReference>
<dbReference type="Gene3D" id="3.40.50.300">
    <property type="entry name" value="P-loop containing nucleotide triphosphate hydrolases"/>
    <property type="match status" value="1"/>
</dbReference>
<comment type="similarity">
    <text evidence="1">Belongs to the helicase family.</text>
</comment>
<comment type="cofactor">
    <cofactor evidence="1">
        <name>Mg(2+)</name>
        <dbReference type="ChEBI" id="CHEBI:18420"/>
    </cofactor>
</comment>
<dbReference type="InterPro" id="IPR027417">
    <property type="entry name" value="P-loop_NTPase"/>
</dbReference>
<reference evidence="3 4" key="1">
    <citation type="submission" date="2023-10" db="EMBL/GenBank/DDBJ databases">
        <title>Chromosome-scale genome assembly provides insights into flower coloration mechanisms of Canna indica.</title>
        <authorList>
            <person name="Li C."/>
        </authorList>
    </citation>
    <scope>NUCLEOTIDE SEQUENCE [LARGE SCALE GENOMIC DNA]</scope>
    <source>
        <tissue evidence="3">Flower</tissue>
    </source>
</reference>
<dbReference type="Proteomes" id="UP001327560">
    <property type="component" value="Chromosome 6"/>
</dbReference>
<organism evidence="3 4">
    <name type="scientific">Canna indica</name>
    <name type="common">Indian-shot</name>
    <dbReference type="NCBI Taxonomy" id="4628"/>
    <lineage>
        <taxon>Eukaryota</taxon>
        <taxon>Viridiplantae</taxon>
        <taxon>Streptophyta</taxon>
        <taxon>Embryophyta</taxon>
        <taxon>Tracheophyta</taxon>
        <taxon>Spermatophyta</taxon>
        <taxon>Magnoliopsida</taxon>
        <taxon>Liliopsida</taxon>
        <taxon>Zingiberales</taxon>
        <taxon>Cannaceae</taxon>
        <taxon>Canna</taxon>
    </lineage>
</organism>
<keyword evidence="4" id="KW-1185">Reference proteome</keyword>
<comment type="catalytic activity">
    <reaction evidence="1">
        <text>ATP + H2O = ADP + phosphate + H(+)</text>
        <dbReference type="Rhea" id="RHEA:13065"/>
        <dbReference type="ChEBI" id="CHEBI:15377"/>
        <dbReference type="ChEBI" id="CHEBI:15378"/>
        <dbReference type="ChEBI" id="CHEBI:30616"/>
        <dbReference type="ChEBI" id="CHEBI:43474"/>
        <dbReference type="ChEBI" id="CHEBI:456216"/>
        <dbReference type="EC" id="5.6.2.3"/>
    </reaction>
</comment>
<dbReference type="GO" id="GO:0005524">
    <property type="term" value="F:ATP binding"/>
    <property type="evidence" value="ECO:0007669"/>
    <property type="project" value="UniProtKB-KW"/>
</dbReference>
<dbReference type="EC" id="5.6.2.3" evidence="1"/>
<evidence type="ECO:0000313" key="3">
    <source>
        <dbReference type="EMBL" id="WOL11194.1"/>
    </source>
</evidence>
<feature type="domain" description="DNA helicase Pif1-like DEAD-box helicase" evidence="2">
    <location>
        <begin position="38"/>
        <end position="241"/>
    </location>
</feature>
<dbReference type="PANTHER" id="PTHR10492:SF101">
    <property type="entry name" value="ATP-DEPENDENT DNA HELICASE"/>
    <property type="match status" value="1"/>
</dbReference>
<evidence type="ECO:0000313" key="4">
    <source>
        <dbReference type="Proteomes" id="UP001327560"/>
    </source>
</evidence>
<evidence type="ECO:0000256" key="1">
    <source>
        <dbReference type="RuleBase" id="RU363044"/>
    </source>
</evidence>
<dbReference type="GO" id="GO:0006310">
    <property type="term" value="P:DNA recombination"/>
    <property type="evidence" value="ECO:0007669"/>
    <property type="project" value="UniProtKB-KW"/>
</dbReference>
<keyword evidence="1" id="KW-0233">DNA recombination</keyword>
<evidence type="ECO:0000259" key="2">
    <source>
        <dbReference type="Pfam" id="PF05970"/>
    </source>
</evidence>
<name>A0AAQ3KN03_9LILI</name>
<gene>
    <name evidence="3" type="ORF">Cni_G19956</name>
</gene>
<dbReference type="SUPFAM" id="SSF52540">
    <property type="entry name" value="P-loop containing nucleoside triphosphate hydrolases"/>
    <property type="match status" value="1"/>
</dbReference>
<keyword evidence="1" id="KW-0227">DNA damage</keyword>
<keyword evidence="1" id="KW-0234">DNA repair</keyword>
<proteinExistence type="inferred from homology"/>
<keyword evidence="1" id="KW-0347">Helicase</keyword>
<keyword evidence="1" id="KW-0067">ATP-binding</keyword>
<accession>A0AAQ3KN03</accession>
<dbReference type="PANTHER" id="PTHR10492">
    <property type="match status" value="1"/>
</dbReference>
<keyword evidence="1" id="KW-0378">Hydrolase</keyword>
<dbReference type="GO" id="GO:0000723">
    <property type="term" value="P:telomere maintenance"/>
    <property type="evidence" value="ECO:0007669"/>
    <property type="project" value="InterPro"/>
</dbReference>
<protein>
    <recommendedName>
        <fullName evidence="1">ATP-dependent DNA helicase</fullName>
        <ecNumber evidence="1">5.6.2.3</ecNumber>
    </recommendedName>
</protein>
<keyword evidence="1" id="KW-0547">Nucleotide-binding</keyword>
<dbReference type="InterPro" id="IPR010285">
    <property type="entry name" value="DNA_helicase_pif1-like_DEAD"/>
</dbReference>
<dbReference type="GO" id="GO:0016787">
    <property type="term" value="F:hydrolase activity"/>
    <property type="evidence" value="ECO:0007669"/>
    <property type="project" value="UniProtKB-KW"/>
</dbReference>
<dbReference type="Pfam" id="PF05970">
    <property type="entry name" value="PIF1"/>
    <property type="match status" value="1"/>
</dbReference>
<dbReference type="GO" id="GO:0043139">
    <property type="term" value="F:5'-3' DNA helicase activity"/>
    <property type="evidence" value="ECO:0007669"/>
    <property type="project" value="UniProtKB-EC"/>
</dbReference>
<dbReference type="EMBL" id="CP136895">
    <property type="protein sequence ID" value="WOL11194.1"/>
    <property type="molecule type" value="Genomic_DNA"/>
</dbReference>
<dbReference type="AlphaFoldDB" id="A0AAQ3KN03"/>